<protein>
    <submittedName>
        <fullName evidence="2">Uncharacterized protein</fullName>
    </submittedName>
</protein>
<name>B4RBP4_PHEZH</name>
<dbReference type="AlphaFoldDB" id="B4RBP4"/>
<accession>B4RBP4</accession>
<dbReference type="HOGENOM" id="CLU_168195_0_0_5"/>
<reference evidence="2 3" key="1">
    <citation type="journal article" date="2008" name="BMC Genomics">
        <title>Complete genome of Phenylobacterium zucineum - a novel facultative intracellular bacterium isolated from human erythroleukemia cell line K562.</title>
        <authorList>
            <person name="Luo Y."/>
            <person name="Xu X."/>
            <person name="Ding Z."/>
            <person name="Liu Z."/>
            <person name="Zhang B."/>
            <person name="Yan Z."/>
            <person name="Sun J."/>
            <person name="Hu S."/>
            <person name="Hu X."/>
        </authorList>
    </citation>
    <scope>NUCLEOTIDE SEQUENCE [LARGE SCALE GENOMIC DNA]</scope>
    <source>
        <strain evidence="2 3">HLK1</strain>
    </source>
</reference>
<evidence type="ECO:0000313" key="3">
    <source>
        <dbReference type="Proteomes" id="UP000001868"/>
    </source>
</evidence>
<dbReference type="eggNOG" id="ENOG5033B4G">
    <property type="taxonomic scope" value="Bacteria"/>
</dbReference>
<organism evidence="2 3">
    <name type="scientific">Phenylobacterium zucineum (strain HLK1)</name>
    <dbReference type="NCBI Taxonomy" id="450851"/>
    <lineage>
        <taxon>Bacteria</taxon>
        <taxon>Pseudomonadati</taxon>
        <taxon>Pseudomonadota</taxon>
        <taxon>Alphaproteobacteria</taxon>
        <taxon>Caulobacterales</taxon>
        <taxon>Caulobacteraceae</taxon>
        <taxon>Phenylobacterium</taxon>
    </lineage>
</organism>
<evidence type="ECO:0000313" key="2">
    <source>
        <dbReference type="EMBL" id="ACG76504.1"/>
    </source>
</evidence>
<dbReference type="KEGG" id="pzu:PHZ_c0090"/>
<gene>
    <name evidence="2" type="ordered locus">PHZ_c0090</name>
</gene>
<dbReference type="RefSeq" id="WP_012520652.1">
    <property type="nucleotide sequence ID" value="NC_011144.1"/>
</dbReference>
<evidence type="ECO:0000256" key="1">
    <source>
        <dbReference type="SAM" id="MobiDB-lite"/>
    </source>
</evidence>
<dbReference type="Proteomes" id="UP000001868">
    <property type="component" value="Chromosome"/>
</dbReference>
<feature type="region of interest" description="Disordered" evidence="1">
    <location>
        <begin position="1"/>
        <end position="22"/>
    </location>
</feature>
<dbReference type="OrthoDB" id="8402090at2"/>
<proteinExistence type="predicted"/>
<dbReference type="EMBL" id="CP000747">
    <property type="protein sequence ID" value="ACG76504.1"/>
    <property type="molecule type" value="Genomic_DNA"/>
</dbReference>
<dbReference type="STRING" id="450851.PHZ_c0090"/>
<sequence>MQIPSPASAFVPPTTGFGGFAAKPPERSAAAAEFLSYAQKTAAEQMREQVLRALGVTEDEVRAMDPKEREKLEEKVREMIEQKVREDTEQRTGLLVDVRA</sequence>
<keyword evidence="3" id="KW-1185">Reference proteome</keyword>